<feature type="region of interest" description="Disordered" evidence="1">
    <location>
        <begin position="744"/>
        <end position="833"/>
    </location>
</feature>
<evidence type="ECO:0000256" key="3">
    <source>
        <dbReference type="SAM" id="SignalP"/>
    </source>
</evidence>
<dbReference type="PANTHER" id="PTHR32525:SF3">
    <property type="entry name" value="DOMAIN OF UNKNOWN FUNCTION WSN DOMAIN-CONTAINING PROTEIN-RELATED"/>
    <property type="match status" value="1"/>
</dbReference>
<feature type="domain" description="Domain of unknown function WSN" evidence="4">
    <location>
        <begin position="27"/>
        <end position="95"/>
    </location>
</feature>
<reference evidence="5 6" key="1">
    <citation type="submission" date="2022-04" db="EMBL/GenBank/DDBJ databases">
        <title>Chromosome-level reference genomes for two strains of Caenorhabditis briggsae: an improved platform for comparative genomics.</title>
        <authorList>
            <person name="Stevens L."/>
            <person name="Andersen E."/>
        </authorList>
    </citation>
    <scope>NUCLEOTIDE SEQUENCE [LARGE SCALE GENOMIC DNA]</scope>
    <source>
        <strain evidence="5">VX34</strain>
        <tissue evidence="5">Whole-organism</tissue>
    </source>
</reference>
<dbReference type="SMART" id="SM00453">
    <property type="entry name" value="WSN"/>
    <property type="match status" value="1"/>
</dbReference>
<gene>
    <name evidence="5" type="ORF">L5515_003964</name>
</gene>
<evidence type="ECO:0000256" key="2">
    <source>
        <dbReference type="SAM" id="Phobius"/>
    </source>
</evidence>
<keyword evidence="2" id="KW-1133">Transmembrane helix</keyword>
<dbReference type="EMBL" id="CP092622">
    <property type="protein sequence ID" value="UMM23067.1"/>
    <property type="molecule type" value="Genomic_DNA"/>
</dbReference>
<evidence type="ECO:0000256" key="1">
    <source>
        <dbReference type="SAM" id="MobiDB-lite"/>
    </source>
</evidence>
<evidence type="ECO:0000313" key="6">
    <source>
        <dbReference type="Proteomes" id="UP000829354"/>
    </source>
</evidence>
<keyword evidence="3" id="KW-0732">Signal</keyword>
<dbReference type="PANTHER" id="PTHR32525">
    <property type="entry name" value="PROTEIN-TYROSINE-PHOSPHATASE"/>
    <property type="match status" value="1"/>
</dbReference>
<feature type="compositionally biased region" description="Polar residues" evidence="1">
    <location>
        <begin position="808"/>
        <end position="818"/>
    </location>
</feature>
<evidence type="ECO:0000259" key="4">
    <source>
        <dbReference type="SMART" id="SM00453"/>
    </source>
</evidence>
<feature type="compositionally biased region" description="Basic and acidic residues" evidence="1">
    <location>
        <begin position="787"/>
        <end position="802"/>
    </location>
</feature>
<feature type="compositionally biased region" description="Basic and acidic residues" evidence="1">
    <location>
        <begin position="819"/>
        <end position="833"/>
    </location>
</feature>
<keyword evidence="2" id="KW-0812">Transmembrane</keyword>
<sequence length="833" mass="92864">MHLANSLFFLICTLFVIGESGQTHYVDSLYQFVNKMTTLARLTNGVVLEKGLLEGSVPSDDVISKFLHMGTLTIDELLNLNTVQLNKSFTELHHLSENLVSSNDVEAGESRFEILNEVRKLALQLWNITSLPGLEDYKKSMNQLVAIPLDGKELDKLFTKFDDFEKRIENITEMEVPANSTEKNKAMAEIRKTIGMYIAFEKEVNTFNAFYGKIDSLKLLAKLNMSFLDPLDEEMELRQKYITESTSGVRIKLDLIRNNVEQFLNSSIIFQNSQGLVSPVQRLISARQNAQNWKNIYSIGLPNGLTDFQNISSDTNDIKSLISKTDNDWVSKHLSRSLNPIVDFGRNISLIHDSWAYLSSVDDLDSVVQASEELAKYANEKDTILQLMEAFEECDKFSENETSKAQSIEKINDWRKVIDVVGILSNSLEDLKSLKGYGEEMKNVEEVEAVALRDSDFQDSQNVLNKLAKAIQGLAAIREVFVQREELENLVGDISFIKTSAESFNVSLKPKEIESLSKIENLKIVLSEFFLKIDSLNEKIEKLEATTFGSFTPIFKAAREIPDVTEDGKQLVSALTSLSKLNVPLQENITRILSSLTSLESLDLKFSAYEISSGCEALEALDLFFSSFRSKIPPAPTTTITPQITTIQTTTLSVFPSTVMALGLNQTANTMPEWQIGLIVAIGLITTAFIFTILSYCRKWFCFKNKKSKSSKSENDISFILPPESPVASEESLYIPPPSIYQPAPNLLPPPPSANLKKEPNPVSIATANPGPSDFPPGQWTVEATQDETKTKTVEEGPKSKEIAASGSKESVSKGSASKSKEDVKMKPSQEVM</sequence>
<feature type="signal peptide" evidence="3">
    <location>
        <begin position="1"/>
        <end position="18"/>
    </location>
</feature>
<protein>
    <recommendedName>
        <fullName evidence="4">Domain of unknown function WSN domain-containing protein</fullName>
    </recommendedName>
</protein>
<dbReference type="AlphaFoldDB" id="A0AAE9JAD5"/>
<dbReference type="Proteomes" id="UP000829354">
    <property type="component" value="Chromosome III"/>
</dbReference>
<feature type="chain" id="PRO_5042161901" description="Domain of unknown function WSN domain-containing protein" evidence="3">
    <location>
        <begin position="19"/>
        <end position="833"/>
    </location>
</feature>
<keyword evidence="2" id="KW-0472">Membrane</keyword>
<dbReference type="Pfam" id="PF02206">
    <property type="entry name" value="WSN"/>
    <property type="match status" value="1"/>
</dbReference>
<dbReference type="InterPro" id="IPR003125">
    <property type="entry name" value="WSN"/>
</dbReference>
<accession>A0AAE9JAD5</accession>
<keyword evidence="6" id="KW-1185">Reference proteome</keyword>
<name>A0AAE9JAD5_CAEBR</name>
<proteinExistence type="predicted"/>
<organism evidence="5 6">
    <name type="scientific">Caenorhabditis briggsae</name>
    <dbReference type="NCBI Taxonomy" id="6238"/>
    <lineage>
        <taxon>Eukaryota</taxon>
        <taxon>Metazoa</taxon>
        <taxon>Ecdysozoa</taxon>
        <taxon>Nematoda</taxon>
        <taxon>Chromadorea</taxon>
        <taxon>Rhabditida</taxon>
        <taxon>Rhabditina</taxon>
        <taxon>Rhabditomorpha</taxon>
        <taxon>Rhabditoidea</taxon>
        <taxon>Rhabditidae</taxon>
        <taxon>Peloderinae</taxon>
        <taxon>Caenorhabditis</taxon>
    </lineage>
</organism>
<feature type="transmembrane region" description="Helical" evidence="2">
    <location>
        <begin position="674"/>
        <end position="697"/>
    </location>
</feature>
<feature type="compositionally biased region" description="Pro residues" evidence="1">
    <location>
        <begin position="744"/>
        <end position="753"/>
    </location>
</feature>
<evidence type="ECO:0000313" key="5">
    <source>
        <dbReference type="EMBL" id="UMM23067.1"/>
    </source>
</evidence>